<protein>
    <submittedName>
        <fullName evidence="3">4-diphosphocytidyl-2C-methyl-D-erythritol synthase</fullName>
    </submittedName>
</protein>
<dbReference type="EMBL" id="CP001016">
    <property type="protein sequence ID" value="ACB96469.1"/>
    <property type="molecule type" value="Genomic_DNA"/>
</dbReference>
<dbReference type="Pfam" id="PF12804">
    <property type="entry name" value="NTP_transf_3"/>
    <property type="match status" value="1"/>
</dbReference>
<name>B2IKI9_BEII9</name>
<proteinExistence type="predicted"/>
<dbReference type="InterPro" id="IPR029044">
    <property type="entry name" value="Nucleotide-diphossugar_trans"/>
</dbReference>
<dbReference type="GO" id="GO:0016779">
    <property type="term" value="F:nucleotidyltransferase activity"/>
    <property type="evidence" value="ECO:0007669"/>
    <property type="project" value="UniProtKB-ARBA"/>
</dbReference>
<dbReference type="KEGG" id="bid:Bind_2901"/>
<evidence type="ECO:0000313" key="3">
    <source>
        <dbReference type="EMBL" id="ACB96469.1"/>
    </source>
</evidence>
<dbReference type="PANTHER" id="PTHR43777">
    <property type="entry name" value="MOLYBDENUM COFACTOR CYTIDYLYLTRANSFERASE"/>
    <property type="match status" value="1"/>
</dbReference>
<sequence length="202" mass="21451">MNEKKKVVAVILAAGQGHRFAATGGGNKLLAEFKGKALVRHVTEAALSSSACPVMVVTGHEREAIERILGDLPVSFVHNPDYGEGLSTSLRCALAALPQEAVGMIVLLGDMPLVTSTLVTDLVMRFEESSYESAAVFPSYRGRRGNPVLLGHKLFKAIAGLAGDQGARRLIESGSQDVLEWPVENAGILVDVDTEDSLKSIV</sequence>
<accession>B2IKI9</accession>
<dbReference type="Proteomes" id="UP000001695">
    <property type="component" value="Chromosome"/>
</dbReference>
<dbReference type="eggNOG" id="COG2068">
    <property type="taxonomic scope" value="Bacteria"/>
</dbReference>
<dbReference type="SUPFAM" id="SSF53448">
    <property type="entry name" value="Nucleotide-diphospho-sugar transferases"/>
    <property type="match status" value="1"/>
</dbReference>
<organism evidence="3 4">
    <name type="scientific">Beijerinckia indica subsp. indica (strain ATCC 9039 / DSM 1715 / NCIMB 8712)</name>
    <dbReference type="NCBI Taxonomy" id="395963"/>
    <lineage>
        <taxon>Bacteria</taxon>
        <taxon>Pseudomonadati</taxon>
        <taxon>Pseudomonadota</taxon>
        <taxon>Alphaproteobacteria</taxon>
        <taxon>Hyphomicrobiales</taxon>
        <taxon>Beijerinckiaceae</taxon>
        <taxon>Beijerinckia</taxon>
    </lineage>
</organism>
<evidence type="ECO:0000259" key="2">
    <source>
        <dbReference type="Pfam" id="PF12804"/>
    </source>
</evidence>
<feature type="domain" description="MobA-like NTP transferase" evidence="2">
    <location>
        <begin position="9"/>
        <end position="174"/>
    </location>
</feature>
<dbReference type="CDD" id="cd04182">
    <property type="entry name" value="GT_2_like_f"/>
    <property type="match status" value="1"/>
</dbReference>
<evidence type="ECO:0000313" key="4">
    <source>
        <dbReference type="Proteomes" id="UP000001695"/>
    </source>
</evidence>
<dbReference type="Gene3D" id="3.90.550.10">
    <property type="entry name" value="Spore Coat Polysaccharide Biosynthesis Protein SpsA, Chain A"/>
    <property type="match status" value="1"/>
</dbReference>
<keyword evidence="4" id="KW-1185">Reference proteome</keyword>
<keyword evidence="1" id="KW-0460">Magnesium</keyword>
<dbReference type="InterPro" id="IPR025877">
    <property type="entry name" value="MobA-like_NTP_Trfase"/>
</dbReference>
<evidence type="ECO:0000256" key="1">
    <source>
        <dbReference type="ARBA" id="ARBA00022842"/>
    </source>
</evidence>
<dbReference type="RefSeq" id="WP_012385820.1">
    <property type="nucleotide sequence ID" value="NC_010581.1"/>
</dbReference>
<dbReference type="HOGENOM" id="CLU_061980_4_0_5"/>
<reference evidence="4" key="1">
    <citation type="submission" date="2008-03" db="EMBL/GenBank/DDBJ databases">
        <title>Complete sequence of chromosome of Beijerinckia indica subsp. indica ATCC 9039.</title>
        <authorList>
            <consortium name="US DOE Joint Genome Institute"/>
            <person name="Copeland A."/>
            <person name="Lucas S."/>
            <person name="Lapidus A."/>
            <person name="Glavina del Rio T."/>
            <person name="Dalin E."/>
            <person name="Tice H."/>
            <person name="Bruce D."/>
            <person name="Goodwin L."/>
            <person name="Pitluck S."/>
            <person name="LaButti K."/>
            <person name="Schmutz J."/>
            <person name="Larimer F."/>
            <person name="Land M."/>
            <person name="Hauser L."/>
            <person name="Kyrpides N."/>
            <person name="Mikhailova N."/>
            <person name="Dunfield P.F."/>
            <person name="Dedysh S.N."/>
            <person name="Liesack W."/>
            <person name="Saw J.H."/>
            <person name="Alam M."/>
            <person name="Chen Y."/>
            <person name="Murrell J.C."/>
            <person name="Richardson P."/>
        </authorList>
    </citation>
    <scope>NUCLEOTIDE SEQUENCE [LARGE SCALE GENOMIC DNA]</scope>
    <source>
        <strain evidence="4">ATCC 9039 / DSM 1715 / NCIMB 8712</strain>
    </source>
</reference>
<dbReference type="PANTHER" id="PTHR43777:SF1">
    <property type="entry name" value="MOLYBDENUM COFACTOR CYTIDYLYLTRANSFERASE"/>
    <property type="match status" value="1"/>
</dbReference>
<dbReference type="STRING" id="395963.Bind_2901"/>
<dbReference type="OrthoDB" id="9779263at2"/>
<reference evidence="3 4" key="2">
    <citation type="journal article" date="2010" name="J. Bacteriol.">
        <title>Complete genome sequence of Beijerinckia indica subsp. indica.</title>
        <authorList>
            <person name="Tamas I."/>
            <person name="Dedysh S.N."/>
            <person name="Liesack W."/>
            <person name="Stott M.B."/>
            <person name="Alam M."/>
            <person name="Murrell J.C."/>
            <person name="Dunfield P.F."/>
        </authorList>
    </citation>
    <scope>NUCLEOTIDE SEQUENCE [LARGE SCALE GENOMIC DNA]</scope>
    <source>
        <strain evidence="4">ATCC 9039 / DSM 1715 / NCIMB 8712</strain>
    </source>
</reference>
<dbReference type="AlphaFoldDB" id="B2IKI9"/>
<gene>
    <name evidence="3" type="ordered locus">Bind_2901</name>
</gene>